<dbReference type="STRING" id="1805034.AUJ59_00960"/>
<dbReference type="InterPro" id="IPR001296">
    <property type="entry name" value="Glyco_trans_1"/>
</dbReference>
<protein>
    <recommendedName>
        <fullName evidence="7">Glycosyl transferase family 1 domain-containing protein</fullName>
    </recommendedName>
</protein>
<feature type="domain" description="Glycosyltransferase subfamily 4-like N-terminal" evidence="4">
    <location>
        <begin position="16"/>
        <end position="164"/>
    </location>
</feature>
<evidence type="ECO:0000313" key="5">
    <source>
        <dbReference type="EMBL" id="OIN89640.1"/>
    </source>
</evidence>
<dbReference type="EMBL" id="MNUI01000020">
    <property type="protein sequence ID" value="OIN89640.1"/>
    <property type="molecule type" value="Genomic_DNA"/>
</dbReference>
<evidence type="ECO:0000256" key="2">
    <source>
        <dbReference type="ARBA" id="ARBA00022679"/>
    </source>
</evidence>
<proteinExistence type="predicted"/>
<dbReference type="InterPro" id="IPR028098">
    <property type="entry name" value="Glyco_trans_4-like_N"/>
</dbReference>
<dbReference type="Pfam" id="PF00534">
    <property type="entry name" value="Glycos_transf_1"/>
    <property type="match status" value="1"/>
</dbReference>
<evidence type="ECO:0000256" key="1">
    <source>
        <dbReference type="ARBA" id="ARBA00022676"/>
    </source>
</evidence>
<sequence length="360" mass="40841">MVKVLMINYEYPPLGGGTGIAGYYLLREFKKLPVKVDLLTAKLAKNKNLHHQSYWDLLRFFWHSTIRTLKHRREYDLIHAFSGLPGSVTAWLSGKPYLVSFRGADEPGYEPRHVLLWKLIKPLMGYIYRRAGSRDANSQYLKKLVLKSWPDLKIKVISNGVDTNKFYPAKKPVKQPIILCTSRFGARKGVDYLIKAMALIPKAHLWLAGSGVLEPQLKQLVKQLHLSRRVKFLGLIPHNRLPALYRRARLFVLPSLSESQSNSLMEALASGLPVVATNIGGNPELVNNHNGILVPPGNSQALAGAINQALNINWPKISLNQKFSWQETVNEYLKFYQQYNHPKLGYKSGELGHSDANRWD</sequence>
<comment type="caution">
    <text evidence="5">The sequence shown here is derived from an EMBL/GenBank/DDBJ whole genome shotgun (WGS) entry which is preliminary data.</text>
</comment>
<reference evidence="5 6" key="1">
    <citation type="journal article" date="2016" name="Environ. Microbiol.">
        <title>Genomic resolution of a cold subsurface aquifer community provides metabolic insights for novel microbes adapted to high CO concentrations.</title>
        <authorList>
            <person name="Probst A.J."/>
            <person name="Castelle C.J."/>
            <person name="Singh A."/>
            <person name="Brown C.T."/>
            <person name="Anantharaman K."/>
            <person name="Sharon I."/>
            <person name="Hug L.A."/>
            <person name="Burstein D."/>
            <person name="Emerson J.B."/>
            <person name="Thomas B.C."/>
            <person name="Banfield J.F."/>
        </authorList>
    </citation>
    <scope>NUCLEOTIDE SEQUENCE [LARGE SCALE GENOMIC DNA]</scope>
    <source>
        <strain evidence="5">CG1_02_47_37</strain>
    </source>
</reference>
<gene>
    <name evidence="5" type="ORF">AUJ59_00960</name>
</gene>
<evidence type="ECO:0000259" key="4">
    <source>
        <dbReference type="Pfam" id="PF13439"/>
    </source>
</evidence>
<dbReference type="Proteomes" id="UP000183144">
    <property type="component" value="Unassembled WGS sequence"/>
</dbReference>
<keyword evidence="2" id="KW-0808">Transferase</keyword>
<dbReference type="SUPFAM" id="SSF53756">
    <property type="entry name" value="UDP-Glycosyltransferase/glycogen phosphorylase"/>
    <property type="match status" value="1"/>
</dbReference>
<dbReference type="PANTHER" id="PTHR12526:SF510">
    <property type="entry name" value="D-INOSITOL 3-PHOSPHATE GLYCOSYLTRANSFERASE"/>
    <property type="match status" value="1"/>
</dbReference>
<dbReference type="Pfam" id="PF13439">
    <property type="entry name" value="Glyco_transf_4"/>
    <property type="match status" value="1"/>
</dbReference>
<organism evidence="5 6">
    <name type="scientific">Candidatus Beckwithbacteria bacterium CG1_02_47_37</name>
    <dbReference type="NCBI Taxonomy" id="1805034"/>
    <lineage>
        <taxon>Bacteria</taxon>
        <taxon>Candidatus Beckwithiibacteriota</taxon>
    </lineage>
</organism>
<feature type="domain" description="Glycosyl transferase family 1" evidence="3">
    <location>
        <begin position="169"/>
        <end position="313"/>
    </location>
</feature>
<keyword evidence="1" id="KW-0328">Glycosyltransferase</keyword>
<name>A0A1J4RRJ0_9BACT</name>
<dbReference type="GO" id="GO:0016757">
    <property type="term" value="F:glycosyltransferase activity"/>
    <property type="evidence" value="ECO:0007669"/>
    <property type="project" value="UniProtKB-KW"/>
</dbReference>
<evidence type="ECO:0000313" key="6">
    <source>
        <dbReference type="Proteomes" id="UP000183144"/>
    </source>
</evidence>
<dbReference type="AlphaFoldDB" id="A0A1J4RRJ0"/>
<dbReference type="PANTHER" id="PTHR12526">
    <property type="entry name" value="GLYCOSYLTRANSFERASE"/>
    <property type="match status" value="1"/>
</dbReference>
<evidence type="ECO:0008006" key="7">
    <source>
        <dbReference type="Google" id="ProtNLM"/>
    </source>
</evidence>
<accession>A0A1J4RRJ0</accession>
<dbReference type="Gene3D" id="3.40.50.2000">
    <property type="entry name" value="Glycogen Phosphorylase B"/>
    <property type="match status" value="2"/>
</dbReference>
<evidence type="ECO:0000259" key="3">
    <source>
        <dbReference type="Pfam" id="PF00534"/>
    </source>
</evidence>